<sequence>MRAITWSVLNTVCNRIQRTTGFIHSVIFGRRNLLLTNALISASMGAFGDSIQQNFDILINSVHKKDENHGCESKKLAYSTTRTTHMTIAGLSTGVLTHYWYLLLERVYGKLNRRRPVTLIKLVLLDQILFSPINLFVYFGTLSLCERSGWKQFRQELLEKGMENIYVVEWLIWPPAQLINFALLPLRYRILFDNIVSLGFDIYGPYVKYKKPLSNEKSSEQIDS</sequence>
<proteinExistence type="inferred from homology"/>
<evidence type="ECO:0000256" key="3">
    <source>
        <dbReference type="ARBA" id="ARBA00022692"/>
    </source>
</evidence>
<comment type="caution">
    <text evidence="7">The sequence shown here is derived from an EMBL/GenBank/DDBJ whole genome shotgun (WGS) entry which is preliminary data.</text>
</comment>
<accession>A0A922I3E2</accession>
<dbReference type="Pfam" id="PF04117">
    <property type="entry name" value="Mpv17_PMP22"/>
    <property type="match status" value="1"/>
</dbReference>
<dbReference type="AlphaFoldDB" id="A0A922I3E2"/>
<keyword evidence="3 6" id="KW-0812">Transmembrane</keyword>
<dbReference type="GO" id="GO:0005739">
    <property type="term" value="C:mitochondrion"/>
    <property type="evidence" value="ECO:0007669"/>
    <property type="project" value="TreeGrafter"/>
</dbReference>
<dbReference type="EMBL" id="ASGP02000002">
    <property type="protein sequence ID" value="KAH9520535.1"/>
    <property type="molecule type" value="Genomic_DNA"/>
</dbReference>
<dbReference type="PANTHER" id="PTHR11266">
    <property type="entry name" value="PEROXISOMAL MEMBRANE PROTEIN 2, PXMP2 MPV17"/>
    <property type="match status" value="1"/>
</dbReference>
<protein>
    <recommendedName>
        <fullName evidence="9">Mpv17-like protein 2</fullName>
    </recommendedName>
</protein>
<evidence type="ECO:0000256" key="5">
    <source>
        <dbReference type="ARBA" id="ARBA00023136"/>
    </source>
</evidence>
<dbReference type="GO" id="GO:0061668">
    <property type="term" value="P:mitochondrial ribosome assembly"/>
    <property type="evidence" value="ECO:0007669"/>
    <property type="project" value="TreeGrafter"/>
</dbReference>
<dbReference type="Proteomes" id="UP000790347">
    <property type="component" value="Unassembled WGS sequence"/>
</dbReference>
<dbReference type="PANTHER" id="PTHR11266:SF8">
    <property type="entry name" value="MPV17-LIKE PROTEIN 2"/>
    <property type="match status" value="1"/>
</dbReference>
<evidence type="ECO:0000256" key="6">
    <source>
        <dbReference type="RuleBase" id="RU363053"/>
    </source>
</evidence>
<gene>
    <name evidence="7" type="ORF">DERF_004239</name>
</gene>
<evidence type="ECO:0000313" key="8">
    <source>
        <dbReference type="Proteomes" id="UP000790347"/>
    </source>
</evidence>
<evidence type="ECO:0008006" key="9">
    <source>
        <dbReference type="Google" id="ProtNLM"/>
    </source>
</evidence>
<name>A0A922I3E2_DERFA</name>
<organism evidence="7 8">
    <name type="scientific">Dermatophagoides farinae</name>
    <name type="common">American house dust mite</name>
    <dbReference type="NCBI Taxonomy" id="6954"/>
    <lineage>
        <taxon>Eukaryota</taxon>
        <taxon>Metazoa</taxon>
        <taxon>Ecdysozoa</taxon>
        <taxon>Arthropoda</taxon>
        <taxon>Chelicerata</taxon>
        <taxon>Arachnida</taxon>
        <taxon>Acari</taxon>
        <taxon>Acariformes</taxon>
        <taxon>Sarcoptiformes</taxon>
        <taxon>Astigmata</taxon>
        <taxon>Psoroptidia</taxon>
        <taxon>Analgoidea</taxon>
        <taxon>Pyroglyphidae</taxon>
        <taxon>Dermatophagoidinae</taxon>
        <taxon>Dermatophagoides</taxon>
    </lineage>
</organism>
<comment type="subcellular location">
    <subcellularLocation>
        <location evidence="1">Membrane</location>
        <topology evidence="1">Multi-pass membrane protein</topology>
    </subcellularLocation>
</comment>
<feature type="transmembrane region" description="Helical" evidence="6">
    <location>
        <begin position="122"/>
        <end position="145"/>
    </location>
</feature>
<dbReference type="InterPro" id="IPR007248">
    <property type="entry name" value="Mpv17_PMP22"/>
</dbReference>
<keyword evidence="5 6" id="KW-0472">Membrane</keyword>
<feature type="transmembrane region" description="Helical" evidence="6">
    <location>
        <begin position="83"/>
        <end position="102"/>
    </location>
</feature>
<keyword evidence="4 6" id="KW-1133">Transmembrane helix</keyword>
<evidence type="ECO:0000256" key="1">
    <source>
        <dbReference type="ARBA" id="ARBA00004141"/>
    </source>
</evidence>
<keyword evidence="8" id="KW-1185">Reference proteome</keyword>
<evidence type="ECO:0000313" key="7">
    <source>
        <dbReference type="EMBL" id="KAH9520535.1"/>
    </source>
</evidence>
<evidence type="ECO:0000256" key="2">
    <source>
        <dbReference type="ARBA" id="ARBA00006824"/>
    </source>
</evidence>
<reference evidence="7" key="1">
    <citation type="submission" date="2013-05" db="EMBL/GenBank/DDBJ databases">
        <authorList>
            <person name="Yim A.K.Y."/>
            <person name="Chan T.F."/>
            <person name="Ji K.M."/>
            <person name="Liu X.Y."/>
            <person name="Zhou J.W."/>
            <person name="Li R.Q."/>
            <person name="Yang K.Y."/>
            <person name="Li J."/>
            <person name="Li M."/>
            <person name="Law P.T.W."/>
            <person name="Wu Y.L."/>
            <person name="Cai Z.L."/>
            <person name="Qin H."/>
            <person name="Bao Y."/>
            <person name="Leung R.K.K."/>
            <person name="Ng P.K.S."/>
            <person name="Zou J."/>
            <person name="Zhong X.J."/>
            <person name="Ran P.X."/>
            <person name="Zhong N.S."/>
            <person name="Liu Z.G."/>
            <person name="Tsui S.K.W."/>
        </authorList>
    </citation>
    <scope>NUCLEOTIDE SEQUENCE</scope>
    <source>
        <strain evidence="7">Derf</strain>
        <tissue evidence="7">Whole organism</tissue>
    </source>
</reference>
<comment type="similarity">
    <text evidence="2 6">Belongs to the peroxisomal membrane protein PXMP2/4 family.</text>
</comment>
<dbReference type="GO" id="GO:0016020">
    <property type="term" value="C:membrane"/>
    <property type="evidence" value="ECO:0007669"/>
    <property type="project" value="UniProtKB-SubCell"/>
</dbReference>
<evidence type="ECO:0000256" key="4">
    <source>
        <dbReference type="ARBA" id="ARBA00022989"/>
    </source>
</evidence>
<reference evidence="7" key="2">
    <citation type="journal article" date="2022" name="Res Sq">
        <title>Comparative Genomics Reveals Insights into the Divergent Evolution of Astigmatic Mites and Household Pest Adaptations.</title>
        <authorList>
            <person name="Xiong Q."/>
            <person name="Wan A.T.-Y."/>
            <person name="Liu X.-Y."/>
            <person name="Fung C.S.-H."/>
            <person name="Xiao X."/>
            <person name="Malainual N."/>
            <person name="Hou J."/>
            <person name="Wang L."/>
            <person name="Wang M."/>
            <person name="Yang K."/>
            <person name="Cui Y."/>
            <person name="Leung E."/>
            <person name="Nong W."/>
            <person name="Shin S.-K."/>
            <person name="Au S."/>
            <person name="Jeong K.Y."/>
            <person name="Chew F.T."/>
            <person name="Hui J."/>
            <person name="Leung T.F."/>
            <person name="Tungtrongchitr A."/>
            <person name="Zhong N."/>
            <person name="Liu Z."/>
            <person name="Tsui S."/>
        </authorList>
    </citation>
    <scope>NUCLEOTIDE SEQUENCE</scope>
    <source>
        <strain evidence="7">Derf</strain>
        <tissue evidence="7">Whole organism</tissue>
    </source>
</reference>